<name>A0A410FTP4_BIPS1</name>
<evidence type="ECO:0000259" key="9">
    <source>
        <dbReference type="Pfam" id="PF16916"/>
    </source>
</evidence>
<proteinExistence type="inferred from homology"/>
<accession>A0A410FTP4</accession>
<keyword evidence="5 7" id="KW-1133">Transmembrane helix</keyword>
<dbReference type="SUPFAM" id="SSF161111">
    <property type="entry name" value="Cation efflux protein transmembrane domain-like"/>
    <property type="match status" value="1"/>
</dbReference>
<dbReference type="EMBL" id="CP034928">
    <property type="protein sequence ID" value="QAA76406.1"/>
    <property type="molecule type" value="Genomic_DNA"/>
</dbReference>
<keyword evidence="6 7" id="KW-0472">Membrane</keyword>
<feature type="transmembrane region" description="Helical" evidence="7">
    <location>
        <begin position="86"/>
        <end position="111"/>
    </location>
</feature>
<dbReference type="AlphaFoldDB" id="A0A410FTP4"/>
<evidence type="ECO:0000256" key="5">
    <source>
        <dbReference type="ARBA" id="ARBA00022989"/>
    </source>
</evidence>
<feature type="domain" description="Cation efflux protein cytoplasmic" evidence="9">
    <location>
        <begin position="213"/>
        <end position="288"/>
    </location>
</feature>
<evidence type="ECO:0000256" key="6">
    <source>
        <dbReference type="ARBA" id="ARBA00023136"/>
    </source>
</evidence>
<evidence type="ECO:0000313" key="10">
    <source>
        <dbReference type="EMBL" id="QAA76406.1"/>
    </source>
</evidence>
<dbReference type="NCBIfam" id="TIGR01297">
    <property type="entry name" value="CDF"/>
    <property type="match status" value="1"/>
</dbReference>
<keyword evidence="4 7" id="KW-0812">Transmembrane</keyword>
<organism evidence="10 11">
    <name type="scientific">Bipolaricaulis sibiricus</name>
    <dbReference type="NCBI Taxonomy" id="2501609"/>
    <lineage>
        <taxon>Bacteria</taxon>
        <taxon>Candidatus Bipolaricaulota</taxon>
        <taxon>Candidatus Bipolaricaulia</taxon>
        <taxon>Candidatus Bipolaricaulales</taxon>
        <taxon>Candidatus Bipolaricaulaceae</taxon>
        <taxon>Candidatus Bipolaricaulis</taxon>
    </lineage>
</organism>
<gene>
    <name evidence="10" type="ORF">BIP78_0640</name>
</gene>
<evidence type="ECO:0000313" key="11">
    <source>
        <dbReference type="Proteomes" id="UP000287233"/>
    </source>
</evidence>
<dbReference type="InterPro" id="IPR027469">
    <property type="entry name" value="Cation_efflux_TMD_sf"/>
</dbReference>
<dbReference type="PANTHER" id="PTHR43840:SF15">
    <property type="entry name" value="MITOCHONDRIAL METAL TRANSPORTER 1-RELATED"/>
    <property type="match status" value="1"/>
</dbReference>
<evidence type="ECO:0000259" key="8">
    <source>
        <dbReference type="Pfam" id="PF01545"/>
    </source>
</evidence>
<dbReference type="SUPFAM" id="SSF160240">
    <property type="entry name" value="Cation efflux protein cytoplasmic domain-like"/>
    <property type="match status" value="1"/>
</dbReference>
<dbReference type="Pfam" id="PF01545">
    <property type="entry name" value="Cation_efflux"/>
    <property type="match status" value="1"/>
</dbReference>
<dbReference type="KEGG" id="bih:BIP78_0640"/>
<dbReference type="InterPro" id="IPR050291">
    <property type="entry name" value="CDF_Transporter"/>
</dbReference>
<evidence type="ECO:0000256" key="3">
    <source>
        <dbReference type="ARBA" id="ARBA00022448"/>
    </source>
</evidence>
<comment type="similarity">
    <text evidence="2">Belongs to the cation diffusion facilitator (CDF) transporter (TC 2.A.4) family.</text>
</comment>
<keyword evidence="3" id="KW-0813">Transport</keyword>
<dbReference type="Proteomes" id="UP000287233">
    <property type="component" value="Chromosome"/>
</dbReference>
<reference evidence="11" key="1">
    <citation type="submission" date="2018-12" db="EMBL/GenBank/DDBJ databases">
        <title>Complete genome sequence of an uncultured bacterium of the candidate phylum Bipolaricaulota.</title>
        <authorList>
            <person name="Kadnikov V.V."/>
            <person name="Mardanov A.V."/>
            <person name="Beletsky A.V."/>
            <person name="Frank Y.A."/>
            <person name="Karnachuk O.V."/>
            <person name="Ravin N.V."/>
        </authorList>
    </citation>
    <scope>NUCLEOTIDE SEQUENCE [LARGE SCALE GENOMIC DNA]</scope>
</reference>
<dbReference type="Gene3D" id="3.30.70.1350">
    <property type="entry name" value="Cation efflux protein, cytoplasmic domain"/>
    <property type="match status" value="1"/>
</dbReference>
<dbReference type="PANTHER" id="PTHR43840">
    <property type="entry name" value="MITOCHONDRIAL METAL TRANSPORTER 1-RELATED"/>
    <property type="match status" value="1"/>
</dbReference>
<dbReference type="InterPro" id="IPR002524">
    <property type="entry name" value="Cation_efflux"/>
</dbReference>
<dbReference type="GO" id="GO:0016020">
    <property type="term" value="C:membrane"/>
    <property type="evidence" value="ECO:0007669"/>
    <property type="project" value="UniProtKB-SubCell"/>
</dbReference>
<evidence type="ECO:0000256" key="4">
    <source>
        <dbReference type="ARBA" id="ARBA00022692"/>
    </source>
</evidence>
<sequence length="304" mass="31112">MGRPLSADPAARITLGGMAVNVALTGLKIAFGVVAGSMALVADGVHSLSDLATDLVVLGGLRLSLRPADRSHAYGHGKFETVATAVVALALFAAAGWIAAEAVVALIAGAVSVPGPVVAGVAFLSVVVKEWLFRATRRVARSQRSSSLEANAWHHRSDALSSVAVLVGGVAATAGYDQGDQTAAIVVAVLIAWAGVTILRRALYELTEGALAPADQDRVARAIVGVDGVRSWHKLRTRHAGRAVFVDVHIQVDPALSVAESHGIASLVERAVRDVLGGEVSAVVHVEPAREGNGGGGPPPAMQT</sequence>
<dbReference type="InterPro" id="IPR027470">
    <property type="entry name" value="Cation_efflux_CTD"/>
</dbReference>
<feature type="transmembrane region" description="Helical" evidence="7">
    <location>
        <begin position="117"/>
        <end position="136"/>
    </location>
</feature>
<comment type="subcellular location">
    <subcellularLocation>
        <location evidence="1">Membrane</location>
        <topology evidence="1">Multi-pass membrane protein</topology>
    </subcellularLocation>
</comment>
<dbReference type="InterPro" id="IPR036837">
    <property type="entry name" value="Cation_efflux_CTD_sf"/>
</dbReference>
<dbReference type="FunFam" id="1.20.1510.10:FF:000006">
    <property type="entry name" value="Divalent cation efflux transporter"/>
    <property type="match status" value="1"/>
</dbReference>
<dbReference type="InterPro" id="IPR058533">
    <property type="entry name" value="Cation_efflux_TM"/>
</dbReference>
<evidence type="ECO:0000256" key="2">
    <source>
        <dbReference type="ARBA" id="ARBA00008114"/>
    </source>
</evidence>
<protein>
    <submittedName>
        <fullName evidence="10">Cobalt-zinc-cadmium resistance protein</fullName>
    </submittedName>
</protein>
<dbReference type="Gene3D" id="1.20.1510.10">
    <property type="entry name" value="Cation efflux protein transmembrane domain"/>
    <property type="match status" value="1"/>
</dbReference>
<feature type="transmembrane region" description="Helical" evidence="7">
    <location>
        <begin position="182"/>
        <end position="199"/>
    </location>
</feature>
<feature type="domain" description="Cation efflux protein transmembrane" evidence="8">
    <location>
        <begin position="19"/>
        <end position="206"/>
    </location>
</feature>
<evidence type="ECO:0000256" key="1">
    <source>
        <dbReference type="ARBA" id="ARBA00004141"/>
    </source>
</evidence>
<dbReference type="Pfam" id="PF16916">
    <property type="entry name" value="ZT_dimer"/>
    <property type="match status" value="1"/>
</dbReference>
<feature type="transmembrane region" description="Helical" evidence="7">
    <location>
        <begin position="20"/>
        <end position="42"/>
    </location>
</feature>
<dbReference type="GO" id="GO:0008324">
    <property type="term" value="F:monoatomic cation transmembrane transporter activity"/>
    <property type="evidence" value="ECO:0007669"/>
    <property type="project" value="InterPro"/>
</dbReference>
<evidence type="ECO:0000256" key="7">
    <source>
        <dbReference type="SAM" id="Phobius"/>
    </source>
</evidence>